<dbReference type="AlphaFoldDB" id="F0F4P7"/>
<dbReference type="Proteomes" id="UP000005697">
    <property type="component" value="Unassembled WGS sequence"/>
</dbReference>
<proteinExistence type="predicted"/>
<dbReference type="HOGENOM" id="CLU_2247597_0_0_10"/>
<organism evidence="1 2">
    <name type="scientific">Prevotella multiformis DSM 16608</name>
    <dbReference type="NCBI Taxonomy" id="888743"/>
    <lineage>
        <taxon>Bacteria</taxon>
        <taxon>Pseudomonadati</taxon>
        <taxon>Bacteroidota</taxon>
        <taxon>Bacteroidia</taxon>
        <taxon>Bacteroidales</taxon>
        <taxon>Prevotellaceae</taxon>
        <taxon>Prevotella</taxon>
    </lineage>
</organism>
<gene>
    <name evidence="1" type="ORF">HMPREF9141_0563</name>
</gene>
<keyword evidence="2" id="KW-1185">Reference proteome</keyword>
<sequence>MLFGEHFQYKLFIGALLYIKAAGMQVFPFPADVLMAVTYGVVGKHQSCCWPAPCRILPEWEQLIVGEALCRKDLFNKGLTYSALIIVPAPVKGSDLFSSFIFAF</sequence>
<name>F0F4P7_9BACT</name>
<protein>
    <submittedName>
        <fullName evidence="1">Uncharacterized protein</fullName>
    </submittedName>
</protein>
<dbReference type="EMBL" id="AEWX01000005">
    <property type="protein sequence ID" value="EGC20923.1"/>
    <property type="molecule type" value="Genomic_DNA"/>
</dbReference>
<evidence type="ECO:0000313" key="1">
    <source>
        <dbReference type="EMBL" id="EGC20923.1"/>
    </source>
</evidence>
<reference evidence="1 2" key="1">
    <citation type="submission" date="2011-01" db="EMBL/GenBank/DDBJ databases">
        <authorList>
            <person name="Muzny D."/>
            <person name="Qin X."/>
            <person name="Deng J."/>
            <person name="Jiang H."/>
            <person name="Liu Y."/>
            <person name="Qu J."/>
            <person name="Song X.-Z."/>
            <person name="Zhang L."/>
            <person name="Thornton R."/>
            <person name="Coyle M."/>
            <person name="Francisco L."/>
            <person name="Jackson L."/>
            <person name="Javaid M."/>
            <person name="Korchina V."/>
            <person name="Kovar C."/>
            <person name="Mata R."/>
            <person name="Mathew T."/>
            <person name="Ngo R."/>
            <person name="Nguyen L."/>
            <person name="Nguyen N."/>
            <person name="Okwuonu G."/>
            <person name="Ongeri F."/>
            <person name="Pham C."/>
            <person name="Simmons D."/>
            <person name="Wilczek-Boney K."/>
            <person name="Hale W."/>
            <person name="Jakkamsetti A."/>
            <person name="Pham P."/>
            <person name="Ruth R."/>
            <person name="San Lucas F."/>
            <person name="Warren J."/>
            <person name="Zhang J."/>
            <person name="Zhao Z."/>
            <person name="Zhou C."/>
            <person name="Zhu D."/>
            <person name="Lee S."/>
            <person name="Bess C."/>
            <person name="Blankenburg K."/>
            <person name="Forbes L."/>
            <person name="Fu Q."/>
            <person name="Gubbala S."/>
            <person name="Hirani K."/>
            <person name="Jayaseelan J.C."/>
            <person name="Lara F."/>
            <person name="Munidasa M."/>
            <person name="Palculict T."/>
            <person name="Patil S."/>
            <person name="Pu L.-L."/>
            <person name="Saada N."/>
            <person name="Tang L."/>
            <person name="Weissenberger G."/>
            <person name="Zhu Y."/>
            <person name="Hemphill L."/>
            <person name="Shang Y."/>
            <person name="Youmans B."/>
            <person name="Ayvaz T."/>
            <person name="Ross M."/>
            <person name="Santibanez J."/>
            <person name="Aqrawi P."/>
            <person name="Gross S."/>
            <person name="Joshi V."/>
            <person name="Fowler G."/>
            <person name="Nazareth L."/>
            <person name="Reid J."/>
            <person name="Worley K."/>
            <person name="Petrosino J."/>
            <person name="Highlander S."/>
            <person name="Gibbs R."/>
        </authorList>
    </citation>
    <scope>NUCLEOTIDE SEQUENCE [LARGE SCALE GENOMIC DNA]</scope>
    <source>
        <strain evidence="1 2">DSM 16608</strain>
    </source>
</reference>
<accession>F0F4P7</accession>
<evidence type="ECO:0000313" key="2">
    <source>
        <dbReference type="Proteomes" id="UP000005697"/>
    </source>
</evidence>
<comment type="caution">
    <text evidence="1">The sequence shown here is derived from an EMBL/GenBank/DDBJ whole genome shotgun (WGS) entry which is preliminary data.</text>
</comment>